<feature type="transmembrane region" description="Helical" evidence="2">
    <location>
        <begin position="249"/>
        <end position="269"/>
    </location>
</feature>
<feature type="region of interest" description="Disordered" evidence="1">
    <location>
        <begin position="347"/>
        <end position="370"/>
    </location>
</feature>
<keyword evidence="2" id="KW-1133">Transmembrane helix</keyword>
<feature type="transmembrane region" description="Helical" evidence="2">
    <location>
        <begin position="289"/>
        <end position="307"/>
    </location>
</feature>
<feature type="compositionally biased region" description="Polar residues" evidence="1">
    <location>
        <begin position="359"/>
        <end position="370"/>
    </location>
</feature>
<name>A0A4S4M231_9AGAM</name>
<proteinExistence type="predicted"/>
<keyword evidence="2" id="KW-0812">Transmembrane</keyword>
<dbReference type="AlphaFoldDB" id="A0A4S4M231"/>
<dbReference type="EMBL" id="SGPL01000082">
    <property type="protein sequence ID" value="THH18241.1"/>
    <property type="molecule type" value="Genomic_DNA"/>
</dbReference>
<evidence type="ECO:0000256" key="1">
    <source>
        <dbReference type="SAM" id="MobiDB-lite"/>
    </source>
</evidence>
<evidence type="ECO:0000313" key="4">
    <source>
        <dbReference type="Proteomes" id="UP000310158"/>
    </source>
</evidence>
<keyword evidence="2" id="KW-0472">Membrane</keyword>
<dbReference type="OrthoDB" id="3354175at2759"/>
<evidence type="ECO:0008006" key="5">
    <source>
        <dbReference type="Google" id="ProtNLM"/>
    </source>
</evidence>
<reference evidence="3 4" key="1">
    <citation type="submission" date="2019-02" db="EMBL/GenBank/DDBJ databases">
        <title>Genome sequencing of the rare red list fungi Bondarzewia mesenterica.</title>
        <authorList>
            <person name="Buettner E."/>
            <person name="Kellner H."/>
        </authorList>
    </citation>
    <scope>NUCLEOTIDE SEQUENCE [LARGE SCALE GENOMIC DNA]</scope>
    <source>
        <strain evidence="3 4">DSM 108281</strain>
    </source>
</reference>
<evidence type="ECO:0000256" key="2">
    <source>
        <dbReference type="SAM" id="Phobius"/>
    </source>
</evidence>
<organism evidence="3 4">
    <name type="scientific">Bondarzewia mesenterica</name>
    <dbReference type="NCBI Taxonomy" id="1095465"/>
    <lineage>
        <taxon>Eukaryota</taxon>
        <taxon>Fungi</taxon>
        <taxon>Dikarya</taxon>
        <taxon>Basidiomycota</taxon>
        <taxon>Agaricomycotina</taxon>
        <taxon>Agaricomycetes</taxon>
        <taxon>Russulales</taxon>
        <taxon>Bondarzewiaceae</taxon>
        <taxon>Bondarzewia</taxon>
    </lineage>
</organism>
<comment type="caution">
    <text evidence="3">The sequence shown here is derived from an EMBL/GenBank/DDBJ whole genome shotgun (WGS) entry which is preliminary data.</text>
</comment>
<dbReference type="Proteomes" id="UP000310158">
    <property type="component" value="Unassembled WGS sequence"/>
</dbReference>
<feature type="transmembrane region" description="Helical" evidence="2">
    <location>
        <begin position="143"/>
        <end position="164"/>
    </location>
</feature>
<keyword evidence="4" id="KW-1185">Reference proteome</keyword>
<gene>
    <name evidence="3" type="ORF">EW146_g2717</name>
</gene>
<feature type="transmembrane region" description="Helical" evidence="2">
    <location>
        <begin position="106"/>
        <end position="131"/>
    </location>
</feature>
<feature type="transmembrane region" description="Helical" evidence="2">
    <location>
        <begin position="51"/>
        <end position="74"/>
    </location>
</feature>
<evidence type="ECO:0000313" key="3">
    <source>
        <dbReference type="EMBL" id="THH18241.1"/>
    </source>
</evidence>
<feature type="transmembrane region" description="Helical" evidence="2">
    <location>
        <begin position="12"/>
        <end position="39"/>
    </location>
</feature>
<protein>
    <recommendedName>
        <fullName evidence="5">Integral membrane protein</fullName>
    </recommendedName>
</protein>
<sequence>MAPHTDIPLVKATIISMALEGILYGFSVFMFGVTLWVLFCHRSTKEVHKGMVTVAILLFVFSTMHMGVSIHRIIQGLVDNSGYPNGGRAAWFADLSVPIYLLKGSIYAFQTVLGDGVVVSVPSTDILLIPFNLAAKFRIYRCYVVWQSFYIIIFPLIMLCGVAGKSYLTLPHLYASVDTVFIWAPVTASGSVWACSQASPEQGGIFFEQTGLWIKAFYSCTFSTNLFCTMLLAFRIWQINSRVKKHSGSSLMPVIVIIVDAAALYSVTLLSDLLCFVNHTNGQYIVWDMVTPIISITFYMVIIRIGLAKVAPFSQGGESSGFGGGVVNQSQNRAYAMRPLEVHITQLTESQKDKPDQGSDVSISKQASAV</sequence>
<accession>A0A4S4M231</accession>
<feature type="transmembrane region" description="Helical" evidence="2">
    <location>
        <begin position="216"/>
        <end position="237"/>
    </location>
</feature>